<dbReference type="SMART" id="SM00717">
    <property type="entry name" value="SANT"/>
    <property type="match status" value="1"/>
</dbReference>
<dbReference type="PROSITE" id="PS50090">
    <property type="entry name" value="MYB_LIKE"/>
    <property type="match status" value="1"/>
</dbReference>
<evidence type="ECO:0000256" key="3">
    <source>
        <dbReference type="SAM" id="MobiDB-lite"/>
    </source>
</evidence>
<feature type="compositionally biased region" description="Acidic residues" evidence="3">
    <location>
        <begin position="303"/>
        <end position="313"/>
    </location>
</feature>
<keyword evidence="2" id="KW-0539">Nucleus</keyword>
<comment type="subcellular location">
    <subcellularLocation>
        <location evidence="1">Nucleus</location>
    </subcellularLocation>
</comment>
<reference evidence="7" key="1">
    <citation type="journal article" date="2018" name="Gigascience">
        <title>Genome assembly of the Pink Ipe (Handroanthus impetiginosus, Bignoniaceae), a highly valued, ecologically keystone Neotropical timber forest tree.</title>
        <authorList>
            <person name="Silva-Junior O.B."/>
            <person name="Grattapaglia D."/>
            <person name="Novaes E."/>
            <person name="Collevatti R.G."/>
        </authorList>
    </citation>
    <scope>NUCLEOTIDE SEQUENCE [LARGE SCALE GENOMIC DNA]</scope>
    <source>
        <strain evidence="7">cv. UFG-1</strain>
    </source>
</reference>
<dbReference type="PROSITE" id="PS51294">
    <property type="entry name" value="HTH_MYB"/>
    <property type="match status" value="1"/>
</dbReference>
<feature type="domain" description="HTH myb-type" evidence="5">
    <location>
        <begin position="342"/>
        <end position="401"/>
    </location>
</feature>
<feature type="region of interest" description="Disordered" evidence="3">
    <location>
        <begin position="279"/>
        <end position="317"/>
    </location>
</feature>
<evidence type="ECO:0000313" key="6">
    <source>
        <dbReference type="EMBL" id="PIN07825.1"/>
    </source>
</evidence>
<dbReference type="PANTHER" id="PTHR46993">
    <property type="entry name" value="MYB TRANSCRIPTION FACTOR"/>
    <property type="match status" value="1"/>
</dbReference>
<dbReference type="InterPro" id="IPR009057">
    <property type="entry name" value="Homeodomain-like_sf"/>
</dbReference>
<dbReference type="SUPFAM" id="SSF46689">
    <property type="entry name" value="Homeodomain-like"/>
    <property type="match status" value="1"/>
</dbReference>
<evidence type="ECO:0000313" key="7">
    <source>
        <dbReference type="Proteomes" id="UP000231279"/>
    </source>
</evidence>
<keyword evidence="7" id="KW-1185">Reference proteome</keyword>
<feature type="domain" description="Myb-like" evidence="4">
    <location>
        <begin position="342"/>
        <end position="397"/>
    </location>
</feature>
<feature type="region of interest" description="Disordered" evidence="3">
    <location>
        <begin position="180"/>
        <end position="205"/>
    </location>
</feature>
<dbReference type="GO" id="GO:0005634">
    <property type="term" value="C:nucleus"/>
    <property type="evidence" value="ECO:0007669"/>
    <property type="project" value="UniProtKB-SubCell"/>
</dbReference>
<sequence>MKGAYCAVAVDCTVKVLRNGDDGGNSSKFKFFEAVKRVWRGRIGRMEKVVEKGGLGSEELWVWKDEVEAAVWDDSVCESVVKKSEGVNSVEAVNAYLKEEREKMGPSFLELVAARVKDDEVMLGMLGGGIVDGGAEKEAPSCPAGQVVDVSGVNNGNNETQKKKIHLRSKLVGLRHVRGSASGNSRGAKIVDSDEMTTGPSHRNYNLPCSAEVNKVREALESSSLELQAVVKDPLPDALRLAEAVSGTARKNKSNDPAEENHVAANPLIVDGAGVVQESGSNVNDVPKPSLMERNGSAHTYEWDDSIDGSEEEPDHRGRLLLPSPRMVNVSPLNKYEIKNLKRRRKGRRWSLLEEDTLRTGVKKYGKGNWKVILTSYRDIFQDRTEVDLKDKWRNMTRNGST</sequence>
<dbReference type="EMBL" id="NKXS01003982">
    <property type="protein sequence ID" value="PIN07825.1"/>
    <property type="molecule type" value="Genomic_DNA"/>
</dbReference>
<evidence type="ECO:0000259" key="5">
    <source>
        <dbReference type="PROSITE" id="PS51294"/>
    </source>
</evidence>
<proteinExistence type="predicted"/>
<evidence type="ECO:0000256" key="1">
    <source>
        <dbReference type="ARBA" id="ARBA00004123"/>
    </source>
</evidence>
<dbReference type="PANTHER" id="PTHR46993:SF6">
    <property type="entry name" value="MYB TRANSCRIPTION FACTOR"/>
    <property type="match status" value="1"/>
</dbReference>
<dbReference type="Gene3D" id="1.10.246.220">
    <property type="match status" value="1"/>
</dbReference>
<comment type="caution">
    <text evidence="6">The sequence shown here is derived from an EMBL/GenBank/DDBJ whole genome shotgun (WGS) entry which is preliminary data.</text>
</comment>
<organism evidence="6 7">
    <name type="scientific">Handroanthus impetiginosus</name>
    <dbReference type="NCBI Taxonomy" id="429701"/>
    <lineage>
        <taxon>Eukaryota</taxon>
        <taxon>Viridiplantae</taxon>
        <taxon>Streptophyta</taxon>
        <taxon>Embryophyta</taxon>
        <taxon>Tracheophyta</taxon>
        <taxon>Spermatophyta</taxon>
        <taxon>Magnoliopsida</taxon>
        <taxon>eudicotyledons</taxon>
        <taxon>Gunneridae</taxon>
        <taxon>Pentapetalae</taxon>
        <taxon>asterids</taxon>
        <taxon>lamiids</taxon>
        <taxon>Lamiales</taxon>
        <taxon>Bignoniaceae</taxon>
        <taxon>Crescentiina</taxon>
        <taxon>Tabebuia alliance</taxon>
        <taxon>Handroanthus</taxon>
    </lineage>
</organism>
<gene>
    <name evidence="6" type="ORF">CDL12_19608</name>
</gene>
<dbReference type="CDD" id="cd11660">
    <property type="entry name" value="SANT_TRF"/>
    <property type="match status" value="1"/>
</dbReference>
<name>A0A2G9GRI0_9LAMI</name>
<dbReference type="Pfam" id="PF00249">
    <property type="entry name" value="Myb_DNA-binding"/>
    <property type="match status" value="1"/>
</dbReference>
<protein>
    <submittedName>
        <fullName evidence="6">Uncharacterized protein</fullName>
    </submittedName>
</protein>
<evidence type="ECO:0000256" key="2">
    <source>
        <dbReference type="ARBA" id="ARBA00023242"/>
    </source>
</evidence>
<dbReference type="OrthoDB" id="608866at2759"/>
<dbReference type="AlphaFoldDB" id="A0A2G9GRI0"/>
<dbReference type="Proteomes" id="UP000231279">
    <property type="component" value="Unassembled WGS sequence"/>
</dbReference>
<dbReference type="InterPro" id="IPR017930">
    <property type="entry name" value="Myb_dom"/>
</dbReference>
<evidence type="ECO:0000259" key="4">
    <source>
        <dbReference type="PROSITE" id="PS50090"/>
    </source>
</evidence>
<accession>A0A2G9GRI0</accession>
<dbReference type="InterPro" id="IPR001005">
    <property type="entry name" value="SANT/Myb"/>
</dbReference>
<dbReference type="STRING" id="429701.A0A2G9GRI0"/>